<feature type="compositionally biased region" description="Low complexity" evidence="1">
    <location>
        <begin position="72"/>
        <end position="83"/>
    </location>
</feature>
<evidence type="ECO:0000256" key="1">
    <source>
        <dbReference type="SAM" id="MobiDB-lite"/>
    </source>
</evidence>
<dbReference type="Pfam" id="PF07750">
    <property type="entry name" value="GcrA"/>
    <property type="match status" value="1"/>
</dbReference>
<dbReference type="Gene3D" id="1.10.10.60">
    <property type="entry name" value="Homeodomain-like"/>
    <property type="match status" value="1"/>
</dbReference>
<dbReference type="RefSeq" id="WP_238228307.1">
    <property type="nucleotide sequence ID" value="NZ_BPQD01000043.1"/>
</dbReference>
<dbReference type="InterPro" id="IPR011681">
    <property type="entry name" value="GcrA"/>
</dbReference>
<feature type="compositionally biased region" description="Basic and acidic residues" evidence="1">
    <location>
        <begin position="56"/>
        <end position="71"/>
    </location>
</feature>
<evidence type="ECO:0000313" key="2">
    <source>
        <dbReference type="EMBL" id="MDN3589697.1"/>
    </source>
</evidence>
<dbReference type="Proteomes" id="UP001224644">
    <property type="component" value="Unassembled WGS sequence"/>
</dbReference>
<feature type="compositionally biased region" description="Polar residues" evidence="1">
    <location>
        <begin position="86"/>
        <end position="105"/>
    </location>
</feature>
<dbReference type="EMBL" id="JAUFPX010000002">
    <property type="protein sequence ID" value="MDN3589697.1"/>
    <property type="molecule type" value="Genomic_DNA"/>
</dbReference>
<accession>A0ABT8BCC0</accession>
<proteinExistence type="predicted"/>
<gene>
    <name evidence="2" type="ORF">QWZ12_03625</name>
</gene>
<evidence type="ECO:0000313" key="3">
    <source>
        <dbReference type="Proteomes" id="UP001224644"/>
    </source>
</evidence>
<keyword evidence="3" id="KW-1185">Reference proteome</keyword>
<organism evidence="2 3">
    <name type="scientific">Methylobacterium adhaesivum</name>
    <dbReference type="NCBI Taxonomy" id="333297"/>
    <lineage>
        <taxon>Bacteria</taxon>
        <taxon>Pseudomonadati</taxon>
        <taxon>Pseudomonadota</taxon>
        <taxon>Alphaproteobacteria</taxon>
        <taxon>Hyphomicrobiales</taxon>
        <taxon>Methylobacteriaceae</taxon>
        <taxon>Methylobacterium</taxon>
    </lineage>
</organism>
<comment type="caution">
    <text evidence="2">The sequence shown here is derived from an EMBL/GenBank/DDBJ whole genome shotgun (WGS) entry which is preliminary data.</text>
</comment>
<name>A0ABT8BCC0_9HYPH</name>
<feature type="region of interest" description="Disordered" evidence="1">
    <location>
        <begin position="53"/>
        <end position="109"/>
    </location>
</feature>
<reference evidence="3" key="1">
    <citation type="journal article" date="2019" name="Int. J. Syst. Evol. Microbiol.">
        <title>The Global Catalogue of Microorganisms (GCM) 10K type strain sequencing project: providing services to taxonomists for standard genome sequencing and annotation.</title>
        <authorList>
            <consortium name="The Broad Institute Genomics Platform"/>
            <consortium name="The Broad Institute Genome Sequencing Center for Infectious Disease"/>
            <person name="Wu L."/>
            <person name="Ma J."/>
        </authorList>
    </citation>
    <scope>NUCLEOTIDE SEQUENCE [LARGE SCALE GENOMIC DNA]</scope>
    <source>
        <strain evidence="3">CECT 7069</strain>
    </source>
</reference>
<sequence>MTETVPSWSDERVDLLRRLWQEGLSASRIATQLGGVTRNAVIGKIHRLGLSGRVTKGAEGDTPRKPAREVEAPTGPETAAGAASDSPATETTGTVIPMQSPSQASAPEVPATPASVARMEPVSLAVSSRVTIMDLRESMCRWPLGDPTSPDFHYCGDRAITGLPYCPQHAQIAYQPAAERKRDRRVGGFR</sequence>
<protein>
    <submittedName>
        <fullName evidence="2">GcrA family cell cycle regulator</fullName>
    </submittedName>
</protein>